<dbReference type="RefSeq" id="WP_285629484.1">
    <property type="nucleotide sequence ID" value="NZ_BSTJ01000009.1"/>
</dbReference>
<dbReference type="CDD" id="cd00448">
    <property type="entry name" value="YjgF_YER057c_UK114_family"/>
    <property type="match status" value="1"/>
</dbReference>
<reference evidence="1" key="1">
    <citation type="submission" date="2023-03" db="EMBL/GenBank/DDBJ databases">
        <title>Actinoallomurus iriomotensis NBRC 103681.</title>
        <authorList>
            <person name="Ichikawa N."/>
            <person name="Sato H."/>
            <person name="Tonouchi N."/>
        </authorList>
    </citation>
    <scope>NUCLEOTIDE SEQUENCE</scope>
    <source>
        <strain evidence="1">NBRC 103681</strain>
    </source>
</reference>
<dbReference type="Gene3D" id="3.30.1330.40">
    <property type="entry name" value="RutC-like"/>
    <property type="match status" value="1"/>
</dbReference>
<sequence length="128" mass="14151">MVRLTAVDPIDAPEAAGGYTQALSVEAGSRLLFISGQIPETREGEVPQEFEGQCRLVWTNILAALREANLDVSNLVKVTTFLSDRRYADINSRVRREILGEHRPALTVIIAEIYDSQWLLEIEAIAAG</sequence>
<dbReference type="GO" id="GO:0019239">
    <property type="term" value="F:deaminase activity"/>
    <property type="evidence" value="ECO:0007669"/>
    <property type="project" value="TreeGrafter"/>
</dbReference>
<name>A0A9W6RMY9_9ACTN</name>
<dbReference type="SUPFAM" id="SSF55298">
    <property type="entry name" value="YjgF-like"/>
    <property type="match status" value="1"/>
</dbReference>
<evidence type="ECO:0000313" key="2">
    <source>
        <dbReference type="Proteomes" id="UP001165135"/>
    </source>
</evidence>
<dbReference type="InterPro" id="IPR006175">
    <property type="entry name" value="YjgF/YER057c/UK114"/>
</dbReference>
<organism evidence="1 2">
    <name type="scientific">Actinoallomurus iriomotensis</name>
    <dbReference type="NCBI Taxonomy" id="478107"/>
    <lineage>
        <taxon>Bacteria</taxon>
        <taxon>Bacillati</taxon>
        <taxon>Actinomycetota</taxon>
        <taxon>Actinomycetes</taxon>
        <taxon>Streptosporangiales</taxon>
        <taxon>Thermomonosporaceae</taxon>
        <taxon>Actinoallomurus</taxon>
    </lineage>
</organism>
<dbReference type="Pfam" id="PF01042">
    <property type="entry name" value="Ribonuc_L-PSP"/>
    <property type="match status" value="1"/>
</dbReference>
<dbReference type="InterPro" id="IPR035959">
    <property type="entry name" value="RutC-like_sf"/>
</dbReference>
<comment type="caution">
    <text evidence="1">The sequence shown here is derived from an EMBL/GenBank/DDBJ whole genome shotgun (WGS) entry which is preliminary data.</text>
</comment>
<evidence type="ECO:0000313" key="1">
    <source>
        <dbReference type="EMBL" id="GLY78628.1"/>
    </source>
</evidence>
<dbReference type="Proteomes" id="UP001165135">
    <property type="component" value="Unassembled WGS sequence"/>
</dbReference>
<protein>
    <submittedName>
        <fullName evidence="1">Translation initiation inhibitor</fullName>
    </submittedName>
</protein>
<accession>A0A9W6RMY9</accession>
<dbReference type="AlphaFoldDB" id="A0A9W6RMY9"/>
<proteinExistence type="predicted"/>
<dbReference type="PANTHER" id="PTHR11803:SF44">
    <property type="entry name" value="RUTC FAMILY PROTEIN YJGH"/>
    <property type="match status" value="1"/>
</dbReference>
<gene>
    <name evidence="1" type="ORF">Airi01_068950</name>
</gene>
<dbReference type="EMBL" id="BSTJ01000009">
    <property type="protein sequence ID" value="GLY78628.1"/>
    <property type="molecule type" value="Genomic_DNA"/>
</dbReference>
<dbReference type="GO" id="GO:0005829">
    <property type="term" value="C:cytosol"/>
    <property type="evidence" value="ECO:0007669"/>
    <property type="project" value="TreeGrafter"/>
</dbReference>
<dbReference type="PANTHER" id="PTHR11803">
    <property type="entry name" value="2-IMINOBUTANOATE/2-IMINOPROPANOATE DEAMINASE RIDA"/>
    <property type="match status" value="1"/>
</dbReference>